<dbReference type="Proteomes" id="UP000784435">
    <property type="component" value="Unassembled WGS sequence"/>
</dbReference>
<dbReference type="AlphaFoldDB" id="A0A921MFL1"/>
<evidence type="ECO:0000313" key="1">
    <source>
        <dbReference type="EMBL" id="HJG81225.1"/>
    </source>
</evidence>
<gene>
    <name evidence="1" type="ORF">K8V08_12515</name>
</gene>
<evidence type="ECO:0000313" key="2">
    <source>
        <dbReference type="Proteomes" id="UP000784435"/>
    </source>
</evidence>
<protein>
    <submittedName>
        <fullName evidence="1">Uncharacterized protein</fullName>
    </submittedName>
</protein>
<dbReference type="EMBL" id="DYUK01000284">
    <property type="protein sequence ID" value="HJG81225.1"/>
    <property type="molecule type" value="Genomic_DNA"/>
</dbReference>
<reference evidence="1" key="2">
    <citation type="submission" date="2021-09" db="EMBL/GenBank/DDBJ databases">
        <authorList>
            <person name="Gilroy R."/>
        </authorList>
    </citation>
    <scope>NUCLEOTIDE SEQUENCE</scope>
    <source>
        <strain evidence="1">ChiGjej5B5-7349</strain>
    </source>
</reference>
<reference evidence="1" key="1">
    <citation type="journal article" date="2021" name="PeerJ">
        <title>Extensive microbial diversity within the chicken gut microbiome revealed by metagenomics and culture.</title>
        <authorList>
            <person name="Gilroy R."/>
            <person name="Ravi A."/>
            <person name="Getino M."/>
            <person name="Pursley I."/>
            <person name="Horton D.L."/>
            <person name="Alikhan N.F."/>
            <person name="Baker D."/>
            <person name="Gharbi K."/>
            <person name="Hall N."/>
            <person name="Watson M."/>
            <person name="Adriaenssens E.M."/>
            <person name="Foster-Nyarko E."/>
            <person name="Jarju S."/>
            <person name="Secka A."/>
            <person name="Antonio M."/>
            <person name="Oren A."/>
            <person name="Chaudhuri R.R."/>
            <person name="La Ragione R."/>
            <person name="Hildebrand F."/>
            <person name="Pallen M.J."/>
        </authorList>
    </citation>
    <scope>NUCLEOTIDE SEQUENCE</scope>
    <source>
        <strain evidence="1">ChiGjej5B5-7349</strain>
    </source>
</reference>
<sequence length="199" mass="20900">MEWSGEAEQLRADRRFALLFEDLEAQEAGRALHERLGEYSDLVAGEAADHGLADRLAAARGERTALTVAGTRFEGRVSRAATGWILLATGAGGDVLVSLPHVEEVVVRTRGHAETAEGLSLASPLRVWCDERAECAIAVATVGGEARMLVGRIRAVAQDYIEVDAAGTDAARSAQGGPGGGVLIPQSRIAHVRPTGGVR</sequence>
<proteinExistence type="predicted"/>
<accession>A0A921MFL1</accession>
<organism evidence="1 2">
    <name type="scientific">Brevibacterium senegalense</name>
    <dbReference type="NCBI Taxonomy" id="1033736"/>
    <lineage>
        <taxon>Bacteria</taxon>
        <taxon>Bacillati</taxon>
        <taxon>Actinomycetota</taxon>
        <taxon>Actinomycetes</taxon>
        <taxon>Micrococcales</taxon>
        <taxon>Brevibacteriaceae</taxon>
        <taxon>Brevibacterium</taxon>
    </lineage>
</organism>
<comment type="caution">
    <text evidence="1">The sequence shown here is derived from an EMBL/GenBank/DDBJ whole genome shotgun (WGS) entry which is preliminary data.</text>
</comment>
<name>A0A921MFL1_9MICO</name>